<gene>
    <name evidence="2" type="ORF">MFLAVUS_009693</name>
</gene>
<dbReference type="EMBL" id="BAABUK010000030">
    <property type="protein sequence ID" value="GAA5816167.1"/>
    <property type="molecule type" value="Genomic_DNA"/>
</dbReference>
<name>A0ABP9ZAM8_9FUNG</name>
<sequence length="288" mass="32710">MTPTTKNKKVPSPKNPIVLSESQRVLATIKKILSTSIYSTSTAKSQNALSTKSQKLLSDTQKAHTKVRKSAASTRIQKFKKYLLLRSRNRKKHFSLLLLPTANKRLLLTESATLPSAAASTAFRSVTCASKHARPQISLSRLAGDQYQQRYQHGYQGENEKEIQKHINLIVLTPSPPPFPSKQLTLRSHVLKGLTAQQEDSLARPNLRPSLVQVEIDCERESDLHVFKLRERAKIAAPAPVREEEPIRQEVKTKIKKNKKQRIEAKKAEKRDRQRFGASERRAREEQN</sequence>
<accession>A0ABP9ZAM8</accession>
<comment type="caution">
    <text evidence="2">The sequence shown here is derived from an EMBL/GenBank/DDBJ whole genome shotgun (WGS) entry which is preliminary data.</text>
</comment>
<dbReference type="Proteomes" id="UP001473302">
    <property type="component" value="Unassembled WGS sequence"/>
</dbReference>
<evidence type="ECO:0000256" key="1">
    <source>
        <dbReference type="SAM" id="MobiDB-lite"/>
    </source>
</evidence>
<evidence type="ECO:0000313" key="2">
    <source>
        <dbReference type="EMBL" id="GAA5816167.1"/>
    </source>
</evidence>
<feature type="compositionally biased region" description="Basic and acidic residues" evidence="1">
    <location>
        <begin position="261"/>
        <end position="288"/>
    </location>
</feature>
<evidence type="ECO:0000313" key="3">
    <source>
        <dbReference type="Proteomes" id="UP001473302"/>
    </source>
</evidence>
<feature type="region of interest" description="Disordered" evidence="1">
    <location>
        <begin position="238"/>
        <end position="288"/>
    </location>
</feature>
<reference evidence="2 3" key="1">
    <citation type="submission" date="2024-04" db="EMBL/GenBank/DDBJ databases">
        <title>genome sequences of Mucor flavus KT1a and Helicostylum pulchrum KT1b strains isolated from the surface of a dry-aged beef.</title>
        <authorList>
            <person name="Toyotome T."/>
            <person name="Hosono M."/>
            <person name="Torimaru M."/>
            <person name="Fukuda K."/>
            <person name="Mikami N."/>
        </authorList>
    </citation>
    <scope>NUCLEOTIDE SEQUENCE [LARGE SCALE GENOMIC DNA]</scope>
    <source>
        <strain evidence="2 3">KT1a</strain>
    </source>
</reference>
<proteinExistence type="predicted"/>
<protein>
    <submittedName>
        <fullName evidence="2">Uncharacterized protein</fullName>
    </submittedName>
</protein>
<keyword evidence="3" id="KW-1185">Reference proteome</keyword>
<organism evidence="2 3">
    <name type="scientific">Mucor flavus</name>
    <dbReference type="NCBI Taxonomy" id="439312"/>
    <lineage>
        <taxon>Eukaryota</taxon>
        <taxon>Fungi</taxon>
        <taxon>Fungi incertae sedis</taxon>
        <taxon>Mucoromycota</taxon>
        <taxon>Mucoromycotina</taxon>
        <taxon>Mucoromycetes</taxon>
        <taxon>Mucorales</taxon>
        <taxon>Mucorineae</taxon>
        <taxon>Mucoraceae</taxon>
        <taxon>Mucor</taxon>
    </lineage>
</organism>
<feature type="compositionally biased region" description="Basic and acidic residues" evidence="1">
    <location>
        <begin position="241"/>
        <end position="253"/>
    </location>
</feature>